<dbReference type="NCBIfam" id="TIGR00872">
    <property type="entry name" value="gnd_rel"/>
    <property type="match status" value="1"/>
</dbReference>
<dbReference type="RefSeq" id="WP_224860147.1">
    <property type="nucleotide sequence ID" value="NZ_JAYJJS010000027.1"/>
</dbReference>
<reference evidence="5 6" key="1">
    <citation type="submission" date="2023-12" db="EMBL/GenBank/DDBJ databases">
        <title>Description of new species of Mycobacterium terrae complex isolated from sewage at the Sao Paulo Zoological Park Foundation in Brazil.</title>
        <authorList>
            <person name="Romagnoli C.L."/>
            <person name="Conceicao E.C."/>
            <person name="Machado E."/>
            <person name="Barreto L.B.P.F."/>
            <person name="Sharma A."/>
            <person name="Silva N.M."/>
            <person name="Marques L.E."/>
            <person name="Juliana M.A."/>
            <person name="Lourenco M.C.S."/>
            <person name="Digiampietri L.A."/>
            <person name="Suffys P.N."/>
            <person name="Viana-Niero C."/>
        </authorList>
    </citation>
    <scope>NUCLEOTIDE SEQUENCE [LARGE SCALE GENOMIC DNA]</scope>
    <source>
        <strain evidence="5 6">MYC123</strain>
    </source>
</reference>
<dbReference type="PRINTS" id="PR00076">
    <property type="entry name" value="6PGDHDRGNASE"/>
</dbReference>
<name>A0ABU5YJK9_9MYCO</name>
<dbReference type="InterPro" id="IPR006183">
    <property type="entry name" value="Pgluconate_DH"/>
</dbReference>
<evidence type="ECO:0000259" key="4">
    <source>
        <dbReference type="SMART" id="SM01350"/>
    </source>
</evidence>
<gene>
    <name evidence="5" type="primary">gnd</name>
    <name evidence="5" type="ORF">KV112_10865</name>
</gene>
<evidence type="ECO:0000313" key="6">
    <source>
        <dbReference type="Proteomes" id="UP001299046"/>
    </source>
</evidence>
<dbReference type="InterPro" id="IPR008927">
    <property type="entry name" value="6-PGluconate_DH-like_C_sf"/>
</dbReference>
<keyword evidence="6" id="KW-1185">Reference proteome</keyword>
<proteinExistence type="inferred from homology"/>
<accession>A0ABU5YJK9</accession>
<evidence type="ECO:0000313" key="5">
    <source>
        <dbReference type="EMBL" id="MEB3050232.1"/>
    </source>
</evidence>
<dbReference type="EMBL" id="JAYJJT010000010">
    <property type="protein sequence ID" value="MEB3050232.1"/>
    <property type="molecule type" value="Genomic_DNA"/>
</dbReference>
<organism evidence="5 6">
    <name type="scientific">[Mycobacterium] zoologicum</name>
    <dbReference type="NCBI Taxonomy" id="2872311"/>
    <lineage>
        <taxon>Bacteria</taxon>
        <taxon>Bacillati</taxon>
        <taxon>Actinomycetota</taxon>
        <taxon>Actinomycetes</taxon>
        <taxon>Mycobacteriales</taxon>
        <taxon>Mycobacteriaceae</taxon>
        <taxon>Mycolicibacter</taxon>
    </lineage>
</organism>
<protein>
    <submittedName>
        <fullName evidence="5">Decarboxylating 6-phosphogluconate dehydrogenase</fullName>
    </submittedName>
</protein>
<dbReference type="InterPro" id="IPR036291">
    <property type="entry name" value="NAD(P)-bd_dom_sf"/>
</dbReference>
<dbReference type="NCBIfam" id="NF007161">
    <property type="entry name" value="PRK09599.1"/>
    <property type="match status" value="1"/>
</dbReference>
<dbReference type="InterPro" id="IPR006114">
    <property type="entry name" value="6PGDH_C"/>
</dbReference>
<sequence length="340" mass="35962">MRLGMIGLGRMGANLVRRLTDGGHECVVYDHNPDAVAALTGEPGVTGVSSTSELAMNLSAPRVVWVMVPAGDITAGVIEELAGILAPGDIVIDGGNSYYRDDLAHAKLLSDKGIHLLDCGTSGGVWGRERGYCLMVGGDRDAFDTAEPIFATVAPGVEAAPRTPGREGDVSQAENGYLYCGPSGAGHFVKMVHNGIEYGMMASIAEGLNILHHANIGKVAQQGDAETAPLSHPEYYQYDIDIEAVTEVWRRGSVIGSWLLDLTAGALQKSPALEEFAGRVSDSGEGRWTVIAAIDEGVPAPVLTTALYARFASRHLFEFGAKVLSAMRKQFGGHDEKPDA</sequence>
<evidence type="ECO:0000256" key="1">
    <source>
        <dbReference type="ARBA" id="ARBA00008419"/>
    </source>
</evidence>
<dbReference type="SUPFAM" id="SSF51735">
    <property type="entry name" value="NAD(P)-binding Rossmann-fold domains"/>
    <property type="match status" value="1"/>
</dbReference>
<comment type="similarity">
    <text evidence="1">Belongs to the 6-phosphogluconate dehydrogenase family.</text>
</comment>
<dbReference type="Gene3D" id="3.40.50.720">
    <property type="entry name" value="NAD(P)-binding Rossmann-like Domain"/>
    <property type="match status" value="1"/>
</dbReference>
<dbReference type="Gene3D" id="1.10.1040.10">
    <property type="entry name" value="N-(1-d-carboxylethyl)-l-norvaline Dehydrogenase, domain 2"/>
    <property type="match status" value="1"/>
</dbReference>
<dbReference type="SMART" id="SM01350">
    <property type="entry name" value="6PGD"/>
    <property type="match status" value="1"/>
</dbReference>
<dbReference type="Proteomes" id="UP001299046">
    <property type="component" value="Unassembled WGS sequence"/>
</dbReference>
<keyword evidence="3" id="KW-0311">Gluconate utilization</keyword>
<dbReference type="InterPro" id="IPR013328">
    <property type="entry name" value="6PGD_dom2"/>
</dbReference>
<dbReference type="SUPFAM" id="SSF48179">
    <property type="entry name" value="6-phosphogluconate dehydrogenase C-terminal domain-like"/>
    <property type="match status" value="1"/>
</dbReference>
<feature type="domain" description="6-phosphogluconate dehydrogenase C-terminal" evidence="4">
    <location>
        <begin position="186"/>
        <end position="337"/>
    </location>
</feature>
<dbReference type="PANTHER" id="PTHR11811">
    <property type="entry name" value="6-PHOSPHOGLUCONATE DEHYDROGENASE"/>
    <property type="match status" value="1"/>
</dbReference>
<dbReference type="InterPro" id="IPR006115">
    <property type="entry name" value="6PGDH_NADP-bd"/>
</dbReference>
<comment type="caution">
    <text evidence="5">The sequence shown here is derived from an EMBL/GenBank/DDBJ whole genome shotgun (WGS) entry which is preliminary data.</text>
</comment>
<evidence type="ECO:0000256" key="3">
    <source>
        <dbReference type="ARBA" id="ARBA00023064"/>
    </source>
</evidence>
<dbReference type="Pfam" id="PF03446">
    <property type="entry name" value="NAD_binding_2"/>
    <property type="match status" value="1"/>
</dbReference>
<evidence type="ECO:0000256" key="2">
    <source>
        <dbReference type="ARBA" id="ARBA00023002"/>
    </source>
</evidence>
<keyword evidence="2" id="KW-0560">Oxidoreductase</keyword>
<dbReference type="Pfam" id="PF00393">
    <property type="entry name" value="6PGD"/>
    <property type="match status" value="1"/>
</dbReference>
<dbReference type="InterPro" id="IPR004849">
    <property type="entry name" value="6DGDH_YqeC"/>
</dbReference>